<sequence length="572" mass="63301">MSPSQVERRLSAIMAADVVGYSGLIEADELGTLTAMRDLRDTVWNPLLVEHRGRTVKLMGDGILAEFGSVVDAIACAAALQRKLAADQAGTHPDRRIVFRVGVNLGDVVVEGDDLLGDGVNIAARLEQLCAPGGVMISGTAYDHLQGKLDCGFEFVGEQRLKNIARLVRVYRMVSDPTARAHAQPLPEKPSIAVLPFANIGQEPEQESFADGLTEDLITDLSRRAGLFVIARHSAFAYKGCPVDGRQVARDLGVRYLLEGSTRRAAGRVRINVQLVDALNGEHLWAERFDRGLEDIFKVQDEVTGRIVEALVGRLVPAPARNRPASLDAYDLCVRGRALIGKTPEVAREASLLLQRAIALDPDYAEAHRWLAFNLWTGWAHWGEPMEPNRPKSVELAERAVALDPNDAGNRWVLGHVLAFERRWPESDAAYEAAFALDANQADAWAMQGEMGTFHGRPTEGIERVKRALRLNPHPPGWYYWELGYAQYAARQHEAAVETLRQPSTYRTGSRRILAASLAQLGKIEEARQEAELFMVSNPHFTIGYWAATQPFRDDAIREHFVDGYRKADLPA</sequence>
<dbReference type="CDD" id="cd07302">
    <property type="entry name" value="CHD"/>
    <property type="match status" value="1"/>
</dbReference>
<dbReference type="SUPFAM" id="SSF52964">
    <property type="entry name" value="TolB, N-terminal domain"/>
    <property type="match status" value="1"/>
</dbReference>
<dbReference type="OrthoDB" id="9807521at2"/>
<dbReference type="Gene3D" id="1.25.40.10">
    <property type="entry name" value="Tetratricopeptide repeat domain"/>
    <property type="match status" value="1"/>
</dbReference>
<reference evidence="2" key="1">
    <citation type="submission" date="2016-07" db="EMBL/GenBank/DDBJ databases">
        <title>Microvirga ossetica sp. nov. a new species of rhizobia isolated from root nodules of the legume species Vicia alpestris Steven originated from North Ossetia region in the Caucasus.</title>
        <authorList>
            <person name="Safronova V.I."/>
            <person name="Kuznetsova I.G."/>
            <person name="Sazanova A.L."/>
            <person name="Belimov A."/>
            <person name="Andronov E."/>
            <person name="Osledkin Y.S."/>
            <person name="Onishchuk O.P."/>
            <person name="Kurchak O.N."/>
            <person name="Shaposhnikov A.I."/>
            <person name="Willems A."/>
            <person name="Tikhonovich I.A."/>
        </authorList>
    </citation>
    <scope>NUCLEOTIDE SEQUENCE [LARGE SCALE GENOMIC DNA]</scope>
    <source>
        <strain evidence="2">V5/3M</strain>
    </source>
</reference>
<feature type="domain" description="Guanylate cyclase" evidence="1">
    <location>
        <begin position="12"/>
        <end position="127"/>
    </location>
</feature>
<dbReference type="Pfam" id="PF00211">
    <property type="entry name" value="Guanylate_cyc"/>
    <property type="match status" value="1"/>
</dbReference>
<dbReference type="PROSITE" id="PS50125">
    <property type="entry name" value="GUANYLATE_CYCLASE_2"/>
    <property type="match status" value="1"/>
</dbReference>
<proteinExistence type="predicted"/>
<accession>A0A1B2EMP6</accession>
<gene>
    <name evidence="2" type="ORF">BB934_26125</name>
</gene>
<dbReference type="PANTHER" id="PTHR43081">
    <property type="entry name" value="ADENYLATE CYCLASE, TERMINAL-DIFFERENTIATION SPECIFIC-RELATED"/>
    <property type="match status" value="1"/>
</dbReference>
<dbReference type="GO" id="GO:0035556">
    <property type="term" value="P:intracellular signal transduction"/>
    <property type="evidence" value="ECO:0007669"/>
    <property type="project" value="InterPro"/>
</dbReference>
<dbReference type="InterPro" id="IPR011990">
    <property type="entry name" value="TPR-like_helical_dom_sf"/>
</dbReference>
<dbReference type="InterPro" id="IPR001054">
    <property type="entry name" value="A/G_cyclase"/>
</dbReference>
<dbReference type="Gene3D" id="3.30.70.1230">
    <property type="entry name" value="Nucleotide cyclase"/>
    <property type="match status" value="1"/>
</dbReference>
<dbReference type="GO" id="GO:0006171">
    <property type="term" value="P:cAMP biosynthetic process"/>
    <property type="evidence" value="ECO:0007669"/>
    <property type="project" value="TreeGrafter"/>
</dbReference>
<dbReference type="InterPro" id="IPR029787">
    <property type="entry name" value="Nucleotide_cyclase"/>
</dbReference>
<dbReference type="SUPFAM" id="SSF55073">
    <property type="entry name" value="Nucleotide cyclase"/>
    <property type="match status" value="1"/>
</dbReference>
<name>A0A1B2EMP6_9HYPH</name>
<dbReference type="PANTHER" id="PTHR43081:SF19">
    <property type="entry name" value="PH-SENSITIVE ADENYLATE CYCLASE RV1264"/>
    <property type="match status" value="1"/>
</dbReference>
<dbReference type="Gene3D" id="3.40.50.10070">
    <property type="entry name" value="TolB, N-terminal domain"/>
    <property type="match status" value="1"/>
</dbReference>
<evidence type="ECO:0000259" key="1">
    <source>
        <dbReference type="PROSITE" id="PS50125"/>
    </source>
</evidence>
<organism evidence="2">
    <name type="scientific">Microvirga ossetica</name>
    <dbReference type="NCBI Taxonomy" id="1882682"/>
    <lineage>
        <taxon>Bacteria</taxon>
        <taxon>Pseudomonadati</taxon>
        <taxon>Pseudomonadota</taxon>
        <taxon>Alphaproteobacteria</taxon>
        <taxon>Hyphomicrobiales</taxon>
        <taxon>Methylobacteriaceae</taxon>
        <taxon>Microvirga</taxon>
    </lineage>
</organism>
<dbReference type="SUPFAM" id="SSF48452">
    <property type="entry name" value="TPR-like"/>
    <property type="match status" value="1"/>
</dbReference>
<dbReference type="InterPro" id="IPR050697">
    <property type="entry name" value="Adenylyl/Guanylyl_Cyclase_3/4"/>
</dbReference>
<dbReference type="EMBL" id="CP016616">
    <property type="protein sequence ID" value="ANY81263.1"/>
    <property type="molecule type" value="Genomic_DNA"/>
</dbReference>
<dbReference type="GO" id="GO:0004016">
    <property type="term" value="F:adenylate cyclase activity"/>
    <property type="evidence" value="ECO:0007669"/>
    <property type="project" value="UniProtKB-ARBA"/>
</dbReference>
<dbReference type="RefSeq" id="WP_099512328.1">
    <property type="nucleotide sequence ID" value="NZ_CP016616.1"/>
</dbReference>
<dbReference type="AlphaFoldDB" id="A0A1B2EMP6"/>
<evidence type="ECO:0000313" key="2">
    <source>
        <dbReference type="EMBL" id="ANY81263.1"/>
    </source>
</evidence>
<protein>
    <submittedName>
        <fullName evidence="2">Adenylate cyclase</fullName>
    </submittedName>
</protein>
<dbReference type="KEGG" id="moc:BB934_26125"/>